<comment type="subcellular location">
    <subcellularLocation>
        <location evidence="1">Nucleus</location>
    </subcellularLocation>
</comment>
<sequence>MPRQEVRSGVCRIENDKKRNAAFTKRHAHLFKSASNLSALTGVRVAVILEKESGKMHGFGTPLVQPIVDSFLSGDPLVEPLVDEQVKDRIALLQSEVARLHMENEMLKTRANLSLQHIKKIQSQNSGMPANNIFSKVEDLSLEDLTNLFNNLLRVKEEIRRRLPPLQHGHEPKVGGPNMRQNWLLPSGPSQDHPKIHETSQQPLSSHHLPPQSVVDHAKDLPPPLQPQFQYYASPNTITKPLQNNMSPNSIVENTMDESPRFFYSGGNDTYVHESFSYDNLSNAPLDKAHEILGMDSYLDYNISDLEQYKMDCVEWANNAPPGSSGGNDDDIDG</sequence>
<keyword evidence="5" id="KW-0539">Nucleus</keyword>
<evidence type="ECO:0000256" key="5">
    <source>
        <dbReference type="ARBA" id="ARBA00023242"/>
    </source>
</evidence>
<dbReference type="EnsemblPlants" id="EMT28175">
    <property type="protein sequence ID" value="EMT28175"/>
    <property type="gene ID" value="F775_03718"/>
</dbReference>
<keyword evidence="4" id="KW-0804">Transcription</keyword>
<dbReference type="InterPro" id="IPR036879">
    <property type="entry name" value="TF_MADSbox_sf"/>
</dbReference>
<feature type="region of interest" description="Disordered" evidence="6">
    <location>
        <begin position="166"/>
        <end position="211"/>
    </location>
</feature>
<dbReference type="GO" id="GO:0005634">
    <property type="term" value="C:nucleus"/>
    <property type="evidence" value="ECO:0007669"/>
    <property type="project" value="UniProtKB-SubCell"/>
</dbReference>
<evidence type="ECO:0000256" key="4">
    <source>
        <dbReference type="ARBA" id="ARBA00023163"/>
    </source>
</evidence>
<dbReference type="SUPFAM" id="SSF55455">
    <property type="entry name" value="SRF-like"/>
    <property type="match status" value="1"/>
</dbReference>
<dbReference type="InterPro" id="IPR002100">
    <property type="entry name" value="TF_MADSbox"/>
</dbReference>
<accession>M8BT41</accession>
<protein>
    <submittedName>
        <fullName evidence="7">Pheromone receptor transcription activator</fullName>
    </submittedName>
</protein>
<dbReference type="PANTHER" id="PTHR48019">
    <property type="entry name" value="SERUM RESPONSE FACTOR HOMOLOG"/>
    <property type="match status" value="1"/>
</dbReference>
<dbReference type="GO" id="GO:0003677">
    <property type="term" value="F:DNA binding"/>
    <property type="evidence" value="ECO:0007669"/>
    <property type="project" value="UniProtKB-KW"/>
</dbReference>
<dbReference type="PRINTS" id="PR00404">
    <property type="entry name" value="MADSDOMAIN"/>
</dbReference>
<dbReference type="GO" id="GO:0046983">
    <property type="term" value="F:protein dimerization activity"/>
    <property type="evidence" value="ECO:0007669"/>
    <property type="project" value="InterPro"/>
</dbReference>
<name>M8BT41_AEGTA</name>
<organism evidence="7">
    <name type="scientific">Aegilops tauschii</name>
    <name type="common">Tausch's goatgrass</name>
    <name type="synonym">Aegilops squarrosa</name>
    <dbReference type="NCBI Taxonomy" id="37682"/>
    <lineage>
        <taxon>Eukaryota</taxon>
        <taxon>Viridiplantae</taxon>
        <taxon>Streptophyta</taxon>
        <taxon>Embryophyta</taxon>
        <taxon>Tracheophyta</taxon>
        <taxon>Spermatophyta</taxon>
        <taxon>Magnoliopsida</taxon>
        <taxon>Liliopsida</taxon>
        <taxon>Poales</taxon>
        <taxon>Poaceae</taxon>
        <taxon>BOP clade</taxon>
        <taxon>Pooideae</taxon>
        <taxon>Triticodae</taxon>
        <taxon>Triticeae</taxon>
        <taxon>Triticinae</taxon>
        <taxon>Aegilops</taxon>
    </lineage>
</organism>
<keyword evidence="3" id="KW-0238">DNA-binding</keyword>
<proteinExistence type="predicted"/>
<evidence type="ECO:0000256" key="3">
    <source>
        <dbReference type="ARBA" id="ARBA00023125"/>
    </source>
</evidence>
<keyword evidence="2" id="KW-0805">Transcription regulation</keyword>
<evidence type="ECO:0000256" key="6">
    <source>
        <dbReference type="SAM" id="MobiDB-lite"/>
    </source>
</evidence>
<dbReference type="AlphaFoldDB" id="M8BT41"/>
<dbReference type="Gene3D" id="3.40.1810.10">
    <property type="entry name" value="Transcription factor, MADS-box"/>
    <property type="match status" value="1"/>
</dbReference>
<dbReference type="InterPro" id="IPR050142">
    <property type="entry name" value="MADS-box/MEF2_TF"/>
</dbReference>
<reference evidence="7" key="1">
    <citation type="submission" date="2015-06" db="UniProtKB">
        <authorList>
            <consortium name="EnsemblPlants"/>
        </authorList>
    </citation>
    <scope>IDENTIFICATION</scope>
</reference>
<dbReference type="Pfam" id="PF00319">
    <property type="entry name" value="SRF-TF"/>
    <property type="match status" value="1"/>
</dbReference>
<evidence type="ECO:0000256" key="2">
    <source>
        <dbReference type="ARBA" id="ARBA00023015"/>
    </source>
</evidence>
<evidence type="ECO:0000313" key="7">
    <source>
        <dbReference type="EnsemblPlants" id="EMT28175"/>
    </source>
</evidence>
<dbReference type="SMART" id="SM00432">
    <property type="entry name" value="MADS"/>
    <property type="match status" value="1"/>
</dbReference>
<evidence type="ECO:0000256" key="1">
    <source>
        <dbReference type="ARBA" id="ARBA00004123"/>
    </source>
</evidence>
<dbReference type="PROSITE" id="PS50066">
    <property type="entry name" value="MADS_BOX_2"/>
    <property type="match status" value="1"/>
</dbReference>